<keyword evidence="3" id="KW-1185">Reference proteome</keyword>
<feature type="compositionally biased region" description="Basic and acidic residues" evidence="1">
    <location>
        <begin position="262"/>
        <end position="277"/>
    </location>
</feature>
<evidence type="ECO:0000313" key="3">
    <source>
        <dbReference type="Proteomes" id="UP000504636"/>
    </source>
</evidence>
<proteinExistence type="predicted"/>
<dbReference type="Proteomes" id="UP000504636">
    <property type="component" value="Unplaced"/>
</dbReference>
<evidence type="ECO:0008006" key="5">
    <source>
        <dbReference type="Google" id="ProtNLM"/>
    </source>
</evidence>
<feature type="region of interest" description="Disordered" evidence="1">
    <location>
        <begin position="256"/>
        <end position="277"/>
    </location>
</feature>
<gene>
    <name evidence="2 4" type="ORF">BDZ99DRAFT_470967</name>
</gene>
<sequence>MAETEKNPRQVDPRGPRISPEGFKLVWGDCNSNDPSELDCFLETLDPRKTNLRDGRRFGFEVAMRGGHYKMLEHLLNNKNVSIDSSIVGSALKIGSIPRLNFLRENGWEDTNMGLNRSPGYPNLGPFSTVAVGFYGRDKLVPNSGAILQAAISRGNIESPDSPIAHGAILANAKSVHTAVKSGSEDMMLTGHGYCDIPSMRAIREGNTGMVRILLKKGASMIVRGRKMLEVVKEGWVDQGIRMMVESHLHERTVKKKGKRSVVADERNDGEEDAKIS</sequence>
<dbReference type="AlphaFoldDB" id="A0A6A6Z3C7"/>
<protein>
    <recommendedName>
        <fullName evidence="5">Ankyrin</fullName>
    </recommendedName>
</protein>
<evidence type="ECO:0000256" key="1">
    <source>
        <dbReference type="SAM" id="MobiDB-lite"/>
    </source>
</evidence>
<feature type="region of interest" description="Disordered" evidence="1">
    <location>
        <begin position="1"/>
        <end position="20"/>
    </location>
</feature>
<dbReference type="RefSeq" id="XP_033582570.1">
    <property type="nucleotide sequence ID" value="XM_033721700.1"/>
</dbReference>
<dbReference type="SUPFAM" id="SSF140860">
    <property type="entry name" value="Pseudo ankyrin repeat-like"/>
    <property type="match status" value="1"/>
</dbReference>
<reference evidence="2 4" key="1">
    <citation type="journal article" date="2020" name="Stud. Mycol.">
        <title>101 Dothideomycetes genomes: a test case for predicting lifestyles and emergence of pathogens.</title>
        <authorList>
            <person name="Haridas S."/>
            <person name="Albert R."/>
            <person name="Binder M."/>
            <person name="Bloem J."/>
            <person name="Labutti K."/>
            <person name="Salamov A."/>
            <person name="Andreopoulos B."/>
            <person name="Baker S."/>
            <person name="Barry K."/>
            <person name="Bills G."/>
            <person name="Bluhm B."/>
            <person name="Cannon C."/>
            <person name="Castanera R."/>
            <person name="Culley D."/>
            <person name="Daum C."/>
            <person name="Ezra D."/>
            <person name="Gonzalez J."/>
            <person name="Henrissat B."/>
            <person name="Kuo A."/>
            <person name="Liang C."/>
            <person name="Lipzen A."/>
            <person name="Lutzoni F."/>
            <person name="Magnuson J."/>
            <person name="Mondo S."/>
            <person name="Nolan M."/>
            <person name="Ohm R."/>
            <person name="Pangilinan J."/>
            <person name="Park H.-J."/>
            <person name="Ramirez L."/>
            <person name="Alfaro M."/>
            <person name="Sun H."/>
            <person name="Tritt A."/>
            <person name="Yoshinaga Y."/>
            <person name="Zwiers L.-H."/>
            <person name="Turgeon B."/>
            <person name="Goodwin S."/>
            <person name="Spatafora J."/>
            <person name="Crous P."/>
            <person name="Grigoriev I."/>
        </authorList>
    </citation>
    <scope>NUCLEOTIDE SEQUENCE</scope>
    <source>
        <strain evidence="2 4">CBS 304.34</strain>
    </source>
</reference>
<organism evidence="2">
    <name type="scientific">Mytilinidion resinicola</name>
    <dbReference type="NCBI Taxonomy" id="574789"/>
    <lineage>
        <taxon>Eukaryota</taxon>
        <taxon>Fungi</taxon>
        <taxon>Dikarya</taxon>
        <taxon>Ascomycota</taxon>
        <taxon>Pezizomycotina</taxon>
        <taxon>Dothideomycetes</taxon>
        <taxon>Pleosporomycetidae</taxon>
        <taxon>Mytilinidiales</taxon>
        <taxon>Mytilinidiaceae</taxon>
        <taxon>Mytilinidion</taxon>
    </lineage>
</organism>
<dbReference type="EMBL" id="MU003693">
    <property type="protein sequence ID" value="KAF2815606.1"/>
    <property type="molecule type" value="Genomic_DNA"/>
</dbReference>
<feature type="compositionally biased region" description="Basic and acidic residues" evidence="1">
    <location>
        <begin position="1"/>
        <end position="15"/>
    </location>
</feature>
<reference evidence="4" key="3">
    <citation type="submission" date="2025-04" db="UniProtKB">
        <authorList>
            <consortium name="RefSeq"/>
        </authorList>
    </citation>
    <scope>IDENTIFICATION</scope>
    <source>
        <strain evidence="4">CBS 304.34</strain>
    </source>
</reference>
<accession>A0A6A6Z3C7</accession>
<evidence type="ECO:0000313" key="2">
    <source>
        <dbReference type="EMBL" id="KAF2815606.1"/>
    </source>
</evidence>
<evidence type="ECO:0000313" key="4">
    <source>
        <dbReference type="RefSeq" id="XP_033582570.1"/>
    </source>
</evidence>
<name>A0A6A6Z3C7_9PEZI</name>
<reference evidence="4" key="2">
    <citation type="submission" date="2020-04" db="EMBL/GenBank/DDBJ databases">
        <authorList>
            <consortium name="NCBI Genome Project"/>
        </authorList>
    </citation>
    <scope>NUCLEOTIDE SEQUENCE</scope>
    <source>
        <strain evidence="4">CBS 304.34</strain>
    </source>
</reference>
<dbReference type="GeneID" id="54462593"/>